<dbReference type="Pfam" id="PF12008">
    <property type="entry name" value="EcoR124_C"/>
    <property type="match status" value="1"/>
</dbReference>
<dbReference type="Proteomes" id="UP000621492">
    <property type="component" value="Unassembled WGS sequence"/>
</dbReference>
<gene>
    <name evidence="2" type="ORF">GCM10011409_35710</name>
</gene>
<organism evidence="2 3">
    <name type="scientific">Lentibacillus populi</name>
    <dbReference type="NCBI Taxonomy" id="1827502"/>
    <lineage>
        <taxon>Bacteria</taxon>
        <taxon>Bacillati</taxon>
        <taxon>Bacillota</taxon>
        <taxon>Bacilli</taxon>
        <taxon>Bacillales</taxon>
        <taxon>Bacillaceae</taxon>
        <taxon>Lentibacillus</taxon>
    </lineage>
</organism>
<sequence length="154" mass="17829">MISTYFVIIVTFQTPKTFEEKVKKALVLYSNGGENDVLAPEWEETKQAFLKAIQELREVAASPEKVAFHHIPFLKKFAKAYQALDRAFSAVQVYSEFDESQLGSIFSIQFKEIENYQGKYHNALEVIKSEKNNDPSERVELILNTNWNLLKLYD</sequence>
<protein>
    <recommendedName>
        <fullName evidence="1">Type I restriction enzyme R protein C-terminal domain-containing protein</fullName>
    </recommendedName>
</protein>
<keyword evidence="3" id="KW-1185">Reference proteome</keyword>
<proteinExistence type="predicted"/>
<evidence type="ECO:0000313" key="2">
    <source>
        <dbReference type="EMBL" id="GGB54953.1"/>
    </source>
</evidence>
<dbReference type="AlphaFoldDB" id="A0A9W5U0C4"/>
<reference evidence="2" key="2">
    <citation type="submission" date="2020-09" db="EMBL/GenBank/DDBJ databases">
        <authorList>
            <person name="Sun Q."/>
            <person name="Zhou Y."/>
        </authorList>
    </citation>
    <scope>NUCLEOTIDE SEQUENCE</scope>
    <source>
        <strain evidence="2">CGMCC 1.15454</strain>
    </source>
</reference>
<feature type="domain" description="Type I restriction enzyme R protein C-terminal" evidence="1">
    <location>
        <begin position="37"/>
        <end position="134"/>
    </location>
</feature>
<comment type="caution">
    <text evidence="2">The sequence shown here is derived from an EMBL/GenBank/DDBJ whole genome shotgun (WGS) entry which is preliminary data.</text>
</comment>
<evidence type="ECO:0000313" key="3">
    <source>
        <dbReference type="Proteomes" id="UP000621492"/>
    </source>
</evidence>
<dbReference type="InterPro" id="IPR022625">
    <property type="entry name" value="TypeI_RM_Rsu_C"/>
</dbReference>
<accession>A0A9W5U0C4</accession>
<dbReference type="EMBL" id="BMJD01000038">
    <property type="protein sequence ID" value="GGB54953.1"/>
    <property type="molecule type" value="Genomic_DNA"/>
</dbReference>
<reference evidence="2" key="1">
    <citation type="journal article" date="2014" name="Int. J. Syst. Evol. Microbiol.">
        <title>Complete genome sequence of Corynebacterium casei LMG S-19264T (=DSM 44701T), isolated from a smear-ripened cheese.</title>
        <authorList>
            <consortium name="US DOE Joint Genome Institute (JGI-PGF)"/>
            <person name="Walter F."/>
            <person name="Albersmeier A."/>
            <person name="Kalinowski J."/>
            <person name="Ruckert C."/>
        </authorList>
    </citation>
    <scope>NUCLEOTIDE SEQUENCE</scope>
    <source>
        <strain evidence="2">CGMCC 1.15454</strain>
    </source>
</reference>
<dbReference type="Gene3D" id="1.20.58.910">
    <property type="match status" value="1"/>
</dbReference>
<name>A0A9W5U0C4_9BACI</name>
<evidence type="ECO:0000259" key="1">
    <source>
        <dbReference type="Pfam" id="PF12008"/>
    </source>
</evidence>